<proteinExistence type="predicted"/>
<evidence type="ECO:0000313" key="2">
    <source>
        <dbReference type="Proteomes" id="UP000049855"/>
    </source>
</evidence>
<dbReference type="EMBL" id="CTRP01000009">
    <property type="protein sequence ID" value="CQR72137.1"/>
    <property type="molecule type" value="Genomic_DNA"/>
</dbReference>
<accession>A0A0U1KXI3</accession>
<keyword evidence="2" id="KW-1185">Reference proteome</keyword>
<evidence type="ECO:0000313" key="1">
    <source>
        <dbReference type="EMBL" id="CQR72137.1"/>
    </source>
</evidence>
<dbReference type="AlphaFoldDB" id="A0A0U1KXI3"/>
<gene>
    <name evidence="1" type="ORF">SpAn4DRAFT_5026</name>
</gene>
<sequence>MYKDDDKSKVDEVLVCEESRCDSEDTSCPEHCELVEKTEKIAP</sequence>
<dbReference type="Proteomes" id="UP000049855">
    <property type="component" value="Unassembled WGS sequence"/>
</dbReference>
<protein>
    <submittedName>
        <fullName evidence="1">Uncharacterized protein</fullName>
    </submittedName>
</protein>
<reference evidence="2" key="1">
    <citation type="submission" date="2015-03" db="EMBL/GenBank/DDBJ databases">
        <authorList>
            <person name="Nijsse Bart"/>
        </authorList>
    </citation>
    <scope>NUCLEOTIDE SEQUENCE [LARGE SCALE GENOMIC DNA]</scope>
</reference>
<dbReference type="RefSeq" id="WP_258955117.1">
    <property type="nucleotide sequence ID" value="NZ_CTRP01000009.1"/>
</dbReference>
<organism evidence="1 2">
    <name type="scientific">Sporomusa ovata</name>
    <dbReference type="NCBI Taxonomy" id="2378"/>
    <lineage>
        <taxon>Bacteria</taxon>
        <taxon>Bacillati</taxon>
        <taxon>Bacillota</taxon>
        <taxon>Negativicutes</taxon>
        <taxon>Selenomonadales</taxon>
        <taxon>Sporomusaceae</taxon>
        <taxon>Sporomusa</taxon>
    </lineage>
</organism>
<name>A0A0U1KXI3_9FIRM</name>